<proteinExistence type="predicted"/>
<evidence type="ECO:0000313" key="3">
    <source>
        <dbReference type="EMBL" id="TID00390.1"/>
    </source>
</evidence>
<dbReference type="InterPro" id="IPR058645">
    <property type="entry name" value="NTF2-like_dom_7"/>
</dbReference>
<dbReference type="Proteomes" id="UP000305883">
    <property type="component" value="Unassembled WGS sequence"/>
</dbReference>
<feature type="domain" description="NTF2-like" evidence="2">
    <location>
        <begin position="31"/>
        <end position="172"/>
    </location>
</feature>
<evidence type="ECO:0000259" key="2">
    <source>
        <dbReference type="Pfam" id="PF26534"/>
    </source>
</evidence>
<evidence type="ECO:0000313" key="4">
    <source>
        <dbReference type="Proteomes" id="UP000305883"/>
    </source>
</evidence>
<organism evidence="3 4">
    <name type="scientific">Colletotrichum higginsianum</name>
    <dbReference type="NCBI Taxonomy" id="80884"/>
    <lineage>
        <taxon>Eukaryota</taxon>
        <taxon>Fungi</taxon>
        <taxon>Dikarya</taxon>
        <taxon>Ascomycota</taxon>
        <taxon>Pezizomycotina</taxon>
        <taxon>Sordariomycetes</taxon>
        <taxon>Hypocreomycetidae</taxon>
        <taxon>Glomerellales</taxon>
        <taxon>Glomerellaceae</taxon>
        <taxon>Colletotrichum</taxon>
        <taxon>Colletotrichum destructivum species complex</taxon>
    </lineage>
</organism>
<keyword evidence="1" id="KW-0732">Signal</keyword>
<accession>A0A4T0W580</accession>
<dbReference type="EMBL" id="MWPZ01000004">
    <property type="protein sequence ID" value="TID00390.1"/>
    <property type="molecule type" value="Genomic_DNA"/>
</dbReference>
<name>A0A4T0W580_9PEZI</name>
<sequence>MHYLTLFYVAVATMAATSQASDSSDRKKAPCLRDDEALRIANRWLSIFSTGGVSSKSEVAKIVSKDLVSADDTFGPPTFGIDAFWDAITPPPNSPRTTTNVTQSTNFFIQTCDQIAFNWQYRGVTTGFNSTVPAGTPVAFTGNDIIQVDLKTRLISNATSSGQWILLAQQLGGRSCGV</sequence>
<protein>
    <recommendedName>
        <fullName evidence="2">NTF2-like domain-containing protein</fullName>
    </recommendedName>
</protein>
<evidence type="ECO:0000256" key="1">
    <source>
        <dbReference type="SAM" id="SignalP"/>
    </source>
</evidence>
<gene>
    <name evidence="3" type="ORF">CH35J_006332</name>
</gene>
<feature type="signal peptide" evidence="1">
    <location>
        <begin position="1"/>
        <end position="20"/>
    </location>
</feature>
<comment type="caution">
    <text evidence="3">The sequence shown here is derived from an EMBL/GenBank/DDBJ whole genome shotgun (WGS) entry which is preliminary data.</text>
</comment>
<dbReference type="OrthoDB" id="3526850at2759"/>
<reference evidence="3 4" key="1">
    <citation type="journal article" date="2019" name="Genome Biol. Evol.">
        <title>Genomic Plasticity Mediated by Transposable Elements in the Plant Pathogenic Fungus Colletotrichum higginsianum.</title>
        <authorList>
            <person name="Tsushima A."/>
            <person name="Gan P."/>
            <person name="Kumakura N."/>
            <person name="Narusaka M."/>
            <person name="Takano Y."/>
            <person name="Narusaka Y."/>
            <person name="Shirasu K."/>
        </authorList>
    </citation>
    <scope>NUCLEOTIDE SEQUENCE [LARGE SCALE GENOMIC DNA]</scope>
    <source>
        <strain evidence="3 4">MAFF305635-RFP</strain>
    </source>
</reference>
<dbReference type="AlphaFoldDB" id="A0A4T0W580"/>
<dbReference type="Pfam" id="PF26534">
    <property type="entry name" value="NTF2_7"/>
    <property type="match status" value="1"/>
</dbReference>
<feature type="chain" id="PRO_5020905848" description="NTF2-like domain-containing protein" evidence="1">
    <location>
        <begin position="21"/>
        <end position="178"/>
    </location>
</feature>